<gene>
    <name evidence="1" type="ORF">NCTC12151_02644</name>
</gene>
<keyword evidence="2" id="KW-1185">Reference proteome</keyword>
<sequence length="32" mass="3705">MTAVSRHNSHTILVIYYIYLLPLSAVKNPPHR</sequence>
<dbReference type="EMBL" id="LS483470">
    <property type="protein sequence ID" value="SQI42595.1"/>
    <property type="molecule type" value="Genomic_DNA"/>
</dbReference>
<organism evidence="1 2">
    <name type="scientific">Leminorella richardii</name>
    <dbReference type="NCBI Taxonomy" id="158841"/>
    <lineage>
        <taxon>Bacteria</taxon>
        <taxon>Pseudomonadati</taxon>
        <taxon>Pseudomonadota</taxon>
        <taxon>Gammaproteobacteria</taxon>
        <taxon>Enterobacterales</taxon>
        <taxon>Budviciaceae</taxon>
        <taxon>Leminorella</taxon>
    </lineage>
</organism>
<reference evidence="1 2" key="1">
    <citation type="submission" date="2018-06" db="EMBL/GenBank/DDBJ databases">
        <authorList>
            <consortium name="Pathogen Informatics"/>
            <person name="Doyle S."/>
        </authorList>
    </citation>
    <scope>NUCLEOTIDE SEQUENCE [LARGE SCALE GENOMIC DNA]</scope>
    <source>
        <strain evidence="1 2">NCTC12151</strain>
    </source>
</reference>
<dbReference type="AlphaFoldDB" id="A0A2X4XRI9"/>
<protein>
    <submittedName>
        <fullName evidence="1">Uncharacterized protein</fullName>
    </submittedName>
</protein>
<evidence type="ECO:0000313" key="2">
    <source>
        <dbReference type="Proteomes" id="UP000249005"/>
    </source>
</evidence>
<dbReference type="KEGG" id="lri:NCTC12151_02644"/>
<proteinExistence type="predicted"/>
<name>A0A2X4XRI9_9GAMM</name>
<dbReference type="Proteomes" id="UP000249005">
    <property type="component" value="Chromosome 1"/>
</dbReference>
<evidence type="ECO:0000313" key="1">
    <source>
        <dbReference type="EMBL" id="SQI42595.1"/>
    </source>
</evidence>
<accession>A0A2X4XRI9</accession>